<dbReference type="EMBL" id="CM039427">
    <property type="protein sequence ID" value="KAI4353230.1"/>
    <property type="molecule type" value="Genomic_DNA"/>
</dbReference>
<accession>A0ACB9PWX0</accession>
<reference evidence="1 2" key="1">
    <citation type="journal article" date="2022" name="DNA Res.">
        <title>Chromosomal-level genome assembly of the orchid tree Bauhinia variegata (Leguminosae; Cercidoideae) supports the allotetraploid origin hypothesis of Bauhinia.</title>
        <authorList>
            <person name="Zhong Y."/>
            <person name="Chen Y."/>
            <person name="Zheng D."/>
            <person name="Pang J."/>
            <person name="Liu Y."/>
            <person name="Luo S."/>
            <person name="Meng S."/>
            <person name="Qian L."/>
            <person name="Wei D."/>
            <person name="Dai S."/>
            <person name="Zhou R."/>
        </authorList>
    </citation>
    <scope>NUCLEOTIDE SEQUENCE [LARGE SCALE GENOMIC DNA]</scope>
    <source>
        <strain evidence="1">BV-YZ2020</strain>
    </source>
</reference>
<evidence type="ECO:0000313" key="2">
    <source>
        <dbReference type="Proteomes" id="UP000828941"/>
    </source>
</evidence>
<gene>
    <name evidence="1" type="ORF">L6164_002195</name>
</gene>
<keyword evidence="2" id="KW-1185">Reference proteome</keyword>
<name>A0ACB9PWX0_BAUVA</name>
<sequence length="1203" mass="132126">MFSFSDLTVRKNASSNTRLSLKIEACRCFGFFVWFCNHAEAESQNQETKCIIKGCVVVVYNVNSGTQSRVMVSHRLPKPLTCVVVSQDGRFIAAGEAGGSQSSVLVWDSATLALISELKGHLYGVVCISFSPDGKHLVSVGEYIYLWDWRNNELVTKVRASSSCSAVSSVSFSSDGKFIVTFGKKHLKFWELGQLRRTQLNGDMGRTGSLTIHRKAVNLAIHKGTSFISITSSVWSNSSFSNCKHAGDLPMYGLTDAGILCLIHTGMLSITKSVDLKVKKGFALSASRKHVACACNNGIVKIFSLESLEYMGSVVYSNGKKCYGESNTICHTQVPEQDIQHLLTLPDAVACQFSTLEKLVVVYGDHSLYIWDIHDVNQATRCCVLVSHSACIWDIKNLCCENNHDPSLACIARGCSGGVSFATCSIDGTIRLWDLALQANLSEYDAEHHSLRTELMGSSCLVSAGTFERDAVETDISSQEFRSLAVSSDGKYLAAGDCKGNLHIYNLQTSDYTCFQGAHDADILTLSFSLPPNDRTSKNSYYLASGGLDCIIHLDFDLIDSFHDHSAAVTSVRTTSNSSTILSCSADSFLVLRDVEIAGSSHKILQHHRQKASHGTVYDMAVDPTFEVVVTVGQDKKINTFDLAARKLIRSYKQDKDFGDPIKVAVDPGCTYVVCSYSNKSICIYDFIKGEMVAKAMGHAEVVTGVIFLPDCKHIVSVDGDGCIFVWKLPPSLSSRILERIMDRSNPLSPRSLSQSVGYNHLIVCEEECEQSKINLEHVWSLNDNSQTGERILYPGKSPKEASAFKFSVSRLPKWAQAKVTSSNIDCRGLKYHSSEACANSSPEVQTPSDHLSASLETGMSKCSPRPQGTFSNFALDKRWFSVYTVCMDALSSPEMRSLMDTTTSESSSCLIKDNNEMSTDQCSSGGSSHSKHDKLGHVFDQHSSCNSNNVSRSECVGELSNTEVVAEQLHLDDSGSETQANTEANFQNMQFEDSDIFNQHFGSLSKTNKMGRRKSSMRRYSSRYVLQQDYPGDCKRLFSTPVRNMTDKTMNFEEDSIHIVSEDTSLQDVKNIEQSLEDSICESTRSPVKENSADIELGKVRNQDESVSQTSEQEKTIPACKEVLCSLNAAAESAFRLFSKLELEGSGEETYGAHELNEAAELLPSITEKVLAVARMLQCRKNSSFGNRVGNPGSGTDGKSTQ</sequence>
<protein>
    <submittedName>
        <fullName evidence="1">Uncharacterized protein</fullName>
    </submittedName>
</protein>
<proteinExistence type="predicted"/>
<dbReference type="Proteomes" id="UP000828941">
    <property type="component" value="Chromosome 2"/>
</dbReference>
<comment type="caution">
    <text evidence="1">The sequence shown here is derived from an EMBL/GenBank/DDBJ whole genome shotgun (WGS) entry which is preliminary data.</text>
</comment>
<evidence type="ECO:0000313" key="1">
    <source>
        <dbReference type="EMBL" id="KAI4353230.1"/>
    </source>
</evidence>
<organism evidence="1 2">
    <name type="scientific">Bauhinia variegata</name>
    <name type="common">Purple orchid tree</name>
    <name type="synonym">Phanera variegata</name>
    <dbReference type="NCBI Taxonomy" id="167791"/>
    <lineage>
        <taxon>Eukaryota</taxon>
        <taxon>Viridiplantae</taxon>
        <taxon>Streptophyta</taxon>
        <taxon>Embryophyta</taxon>
        <taxon>Tracheophyta</taxon>
        <taxon>Spermatophyta</taxon>
        <taxon>Magnoliopsida</taxon>
        <taxon>eudicotyledons</taxon>
        <taxon>Gunneridae</taxon>
        <taxon>Pentapetalae</taxon>
        <taxon>rosids</taxon>
        <taxon>fabids</taxon>
        <taxon>Fabales</taxon>
        <taxon>Fabaceae</taxon>
        <taxon>Cercidoideae</taxon>
        <taxon>Cercideae</taxon>
        <taxon>Bauhiniinae</taxon>
        <taxon>Bauhinia</taxon>
    </lineage>
</organism>